<dbReference type="Proteomes" id="UP000663825">
    <property type="component" value="Unassembled WGS sequence"/>
</dbReference>
<evidence type="ECO:0000313" key="4">
    <source>
        <dbReference type="Proteomes" id="UP000663825"/>
    </source>
</evidence>
<comment type="caution">
    <text evidence="2">The sequence shown here is derived from an EMBL/GenBank/DDBJ whole genome shotgun (WGS) entry which is preliminary data.</text>
</comment>
<evidence type="ECO:0000313" key="3">
    <source>
        <dbReference type="EMBL" id="CAF4812842.1"/>
    </source>
</evidence>
<dbReference type="EMBL" id="CAJOBP010050985">
    <property type="protein sequence ID" value="CAF4812842.1"/>
    <property type="molecule type" value="Genomic_DNA"/>
</dbReference>
<proteinExistence type="predicted"/>
<gene>
    <name evidence="2" type="ORF">TIS948_LOCUS18491</name>
    <name evidence="3" type="ORF">UJA718_LOCUS41808</name>
</gene>
<evidence type="ECO:0000313" key="2">
    <source>
        <dbReference type="EMBL" id="CAF3302648.1"/>
    </source>
</evidence>
<dbReference type="EMBL" id="CAJNXB010003240">
    <property type="protein sequence ID" value="CAF3302648.1"/>
    <property type="molecule type" value="Genomic_DNA"/>
</dbReference>
<accession>A0A817SUA1</accession>
<organism evidence="2 4">
    <name type="scientific">Rotaria socialis</name>
    <dbReference type="NCBI Taxonomy" id="392032"/>
    <lineage>
        <taxon>Eukaryota</taxon>
        <taxon>Metazoa</taxon>
        <taxon>Spiralia</taxon>
        <taxon>Gnathifera</taxon>
        <taxon>Rotifera</taxon>
        <taxon>Eurotatoria</taxon>
        <taxon>Bdelloidea</taxon>
        <taxon>Philodinida</taxon>
        <taxon>Philodinidae</taxon>
        <taxon>Rotaria</taxon>
    </lineage>
</organism>
<keyword evidence="5" id="KW-1185">Reference proteome</keyword>
<feature type="region of interest" description="Disordered" evidence="1">
    <location>
        <begin position="47"/>
        <end position="67"/>
    </location>
</feature>
<dbReference type="Proteomes" id="UP000663873">
    <property type="component" value="Unassembled WGS sequence"/>
</dbReference>
<evidence type="ECO:0000313" key="5">
    <source>
        <dbReference type="Proteomes" id="UP000663873"/>
    </source>
</evidence>
<feature type="non-terminal residue" evidence="2">
    <location>
        <position position="1"/>
    </location>
</feature>
<sequence>RQRDVRYVHLKLDKSLQVLSIGMKRSSLVDLYFDRLPGDLFDKKHYYQHRHHQHRHHQHRHHQHRYD</sequence>
<name>A0A817SUA1_9BILA</name>
<protein>
    <submittedName>
        <fullName evidence="2">Uncharacterized protein</fullName>
    </submittedName>
</protein>
<dbReference type="OrthoDB" id="10051114at2759"/>
<reference evidence="2" key="1">
    <citation type="submission" date="2021-02" db="EMBL/GenBank/DDBJ databases">
        <authorList>
            <person name="Nowell W R."/>
        </authorList>
    </citation>
    <scope>NUCLEOTIDE SEQUENCE</scope>
</reference>
<dbReference type="AlphaFoldDB" id="A0A817SUA1"/>
<evidence type="ECO:0000256" key="1">
    <source>
        <dbReference type="SAM" id="MobiDB-lite"/>
    </source>
</evidence>